<evidence type="ECO:0000313" key="2">
    <source>
        <dbReference type="Proteomes" id="UP001217476"/>
    </source>
</evidence>
<dbReference type="Proteomes" id="UP001217476">
    <property type="component" value="Chromosome"/>
</dbReference>
<accession>A0AAJ6B0E6</accession>
<dbReference type="AlphaFoldDB" id="A0AAJ6B0E6"/>
<dbReference type="SUPFAM" id="SSF110849">
    <property type="entry name" value="ParB/Sulfiredoxin"/>
    <property type="match status" value="1"/>
</dbReference>
<reference evidence="1" key="1">
    <citation type="submission" date="2023-03" db="EMBL/GenBank/DDBJ databases">
        <title>Andean soil-derived lignocellulolytic bacterial consortium as a source of novel taxa and putative plastic-active enzymes.</title>
        <authorList>
            <person name="Diaz-Garcia L."/>
            <person name="Chuvochina M."/>
            <person name="Feuerriegel G."/>
            <person name="Bunk B."/>
            <person name="Sproer C."/>
            <person name="Streit W.R."/>
            <person name="Rodriguez L.M."/>
            <person name="Overmann J."/>
            <person name="Jimenez D.J."/>
        </authorList>
    </citation>
    <scope>NUCLEOTIDE SEQUENCE</scope>
    <source>
        <strain evidence="1">MAG 4196</strain>
    </source>
</reference>
<protein>
    <recommendedName>
        <fullName evidence="3">ParB/Sulfiredoxin domain-containing protein</fullName>
    </recommendedName>
</protein>
<dbReference type="EMBL" id="CP119312">
    <property type="protein sequence ID" value="WEK04134.1"/>
    <property type="molecule type" value="Genomic_DNA"/>
</dbReference>
<evidence type="ECO:0008006" key="3">
    <source>
        <dbReference type="Google" id="ProtNLM"/>
    </source>
</evidence>
<dbReference type="InterPro" id="IPR036086">
    <property type="entry name" value="ParB/Sulfiredoxin_sf"/>
</dbReference>
<name>A0AAJ6B0E6_9HYPH</name>
<gene>
    <name evidence="1" type="ORF">P0Y65_18425</name>
</gene>
<proteinExistence type="predicted"/>
<sequence>MTDTDATADVEGVAAEMQMLERLPPDTGSMPPRLAPDQLEELDLFQSRAAINGFHVESLARGLQHATDLLPVLVMRRSGRVFLIDGRHRKEAYGLARRADGVPVEEFNGTPAEAVLEGQKRNQQHTLAMTNDERMDGGWKLVKLDAAGQCRFTLPEIMASVGISRGQVTFMRRVLKELGSAGHQHMRWKLAQRAHKKTPEPNYTEEDIEVMHDAEAREFADKVARQYGTRYADRPEVMVRFIEYYTGRRVHEVSRLLQERNRELDDDVDF</sequence>
<evidence type="ECO:0000313" key="1">
    <source>
        <dbReference type="EMBL" id="WEK04134.1"/>
    </source>
</evidence>
<organism evidence="1 2">
    <name type="scientific">Candidatus Devosia phytovorans</name>
    <dbReference type="NCBI Taxonomy" id="3121372"/>
    <lineage>
        <taxon>Bacteria</taxon>
        <taxon>Pseudomonadati</taxon>
        <taxon>Pseudomonadota</taxon>
        <taxon>Alphaproteobacteria</taxon>
        <taxon>Hyphomicrobiales</taxon>
        <taxon>Devosiaceae</taxon>
        <taxon>Devosia</taxon>
    </lineage>
</organism>